<organism evidence="2">
    <name type="scientific">Loa loa</name>
    <name type="common">Eye worm</name>
    <name type="synonym">Filaria loa</name>
    <dbReference type="NCBI Taxonomy" id="7209"/>
    <lineage>
        <taxon>Eukaryota</taxon>
        <taxon>Metazoa</taxon>
        <taxon>Ecdysozoa</taxon>
        <taxon>Nematoda</taxon>
        <taxon>Chromadorea</taxon>
        <taxon>Rhabditida</taxon>
        <taxon>Spirurina</taxon>
        <taxon>Spiruromorpha</taxon>
        <taxon>Filarioidea</taxon>
        <taxon>Onchocercidae</taxon>
        <taxon>Loa</taxon>
    </lineage>
</organism>
<dbReference type="GeneID" id="9944431"/>
<reference evidence="2" key="1">
    <citation type="submission" date="2012-04" db="EMBL/GenBank/DDBJ databases">
        <title>The Genome Sequence of Loa loa.</title>
        <authorList>
            <consortium name="The Broad Institute Genome Sequencing Platform"/>
            <consortium name="Broad Institute Genome Sequencing Center for Infectious Disease"/>
            <person name="Nutman T.B."/>
            <person name="Fink D.L."/>
            <person name="Russ C."/>
            <person name="Young S."/>
            <person name="Zeng Q."/>
            <person name="Gargeya S."/>
            <person name="Alvarado L."/>
            <person name="Berlin A."/>
            <person name="Chapman S.B."/>
            <person name="Chen Z."/>
            <person name="Freedman E."/>
            <person name="Gellesch M."/>
            <person name="Goldberg J."/>
            <person name="Griggs A."/>
            <person name="Gujja S."/>
            <person name="Heilman E.R."/>
            <person name="Heiman D."/>
            <person name="Howarth C."/>
            <person name="Mehta T."/>
            <person name="Neiman D."/>
            <person name="Pearson M."/>
            <person name="Roberts A."/>
            <person name="Saif S."/>
            <person name="Shea T."/>
            <person name="Shenoy N."/>
            <person name="Sisk P."/>
            <person name="Stolte C."/>
            <person name="Sykes S."/>
            <person name="White J."/>
            <person name="Yandava C."/>
            <person name="Haas B."/>
            <person name="Henn M.R."/>
            <person name="Nusbaum C."/>
            <person name="Birren B."/>
        </authorList>
    </citation>
    <scope>NUCLEOTIDE SEQUENCE [LARGE SCALE GENOMIC DNA]</scope>
</reference>
<dbReference type="EMBL" id="JH712114">
    <property type="protein sequence ID" value="EFO21474.1"/>
    <property type="molecule type" value="Genomic_DNA"/>
</dbReference>
<dbReference type="KEGG" id="loa:LOAG_07014"/>
<dbReference type="OrthoDB" id="10007415at2759"/>
<evidence type="ECO:0000256" key="1">
    <source>
        <dbReference type="SAM" id="MobiDB-lite"/>
    </source>
</evidence>
<feature type="region of interest" description="Disordered" evidence="1">
    <location>
        <begin position="1"/>
        <end position="22"/>
    </location>
</feature>
<dbReference type="CTD" id="9944431"/>
<dbReference type="RefSeq" id="XP_003142596.1">
    <property type="nucleotide sequence ID" value="XM_003142548.1"/>
</dbReference>
<evidence type="ECO:0000313" key="2">
    <source>
        <dbReference type="EMBL" id="EFO21474.1"/>
    </source>
</evidence>
<dbReference type="InParanoid" id="A0A1S0TWQ3"/>
<proteinExistence type="predicted"/>
<gene>
    <name evidence="2" type="ORF">LOAG_07014</name>
</gene>
<dbReference type="AlphaFoldDB" id="A0A1S0TWQ3"/>
<sequence>MCLSGMAVKKGRRGEKERSGNKAFMLPTENRKCESAGQKTFPIPPSQHVVIHNDNPDQMDKNISFSRIKIFHTNRLRRPKHMHVIQRIKENPLQCKLLVILKENLEWYKKHNVPVTLSLLNVWSSHKKKHQINECIIIMFHAANHIFVTE</sequence>
<name>A0A1S0TWQ3_LOALO</name>
<protein>
    <submittedName>
        <fullName evidence="2">Uncharacterized protein</fullName>
    </submittedName>
</protein>
<accession>A0A1S0TWQ3</accession>